<dbReference type="InterPro" id="IPR018060">
    <property type="entry name" value="HTH_AraC"/>
</dbReference>
<dbReference type="PROSITE" id="PS01124">
    <property type="entry name" value="HTH_ARAC_FAMILY_2"/>
    <property type="match status" value="1"/>
</dbReference>
<dbReference type="Proteomes" id="UP000289808">
    <property type="component" value="Unassembled WGS sequence"/>
</dbReference>
<dbReference type="SMART" id="SM00342">
    <property type="entry name" value="HTH_ARAC"/>
    <property type="match status" value="1"/>
</dbReference>
<evidence type="ECO:0000256" key="1">
    <source>
        <dbReference type="ARBA" id="ARBA00023015"/>
    </source>
</evidence>
<proteinExistence type="predicted"/>
<dbReference type="SUPFAM" id="SSF46689">
    <property type="entry name" value="Homeodomain-like"/>
    <property type="match status" value="1"/>
</dbReference>
<dbReference type="RefSeq" id="WP_005718139.1">
    <property type="nucleotide sequence ID" value="NZ_CP058996.1"/>
</dbReference>
<sequence length="122" mass="14335">MKNHKIKKPQQLEGLSQQIFSKIAEDYTNISLKQLGKELNYNPSYLGTVFKQNIGQSFHDVLLDKRLTVIYHDLLFTSFPIDVLYRRVGFTNKTSFYNGFKKKYGHTPNEIRNLQNEHLDLL</sequence>
<name>A0A135YYM4_9LACO</name>
<dbReference type="EMBL" id="SCLX01000206">
    <property type="protein sequence ID" value="RXF51794.1"/>
    <property type="molecule type" value="Genomic_DNA"/>
</dbReference>
<dbReference type="InterPro" id="IPR009057">
    <property type="entry name" value="Homeodomain-like_sf"/>
</dbReference>
<accession>A0A135YYM4</accession>
<dbReference type="PANTHER" id="PTHR43280:SF35">
    <property type="entry name" value="RESPONSE REGULATOR"/>
    <property type="match status" value="1"/>
</dbReference>
<evidence type="ECO:0000313" key="6">
    <source>
        <dbReference type="EMBL" id="RXF51794.1"/>
    </source>
</evidence>
<evidence type="ECO:0000313" key="7">
    <source>
        <dbReference type="Proteomes" id="UP000289808"/>
    </source>
</evidence>
<dbReference type="Gene3D" id="1.10.10.60">
    <property type="entry name" value="Homeodomain-like"/>
    <property type="match status" value="2"/>
</dbReference>
<gene>
    <name evidence="5" type="ORF">ABVC42_01350</name>
    <name evidence="6" type="ORF">ERD32_13220</name>
</gene>
<organism evidence="6 7">
    <name type="scientific">Lactobacillus crispatus</name>
    <dbReference type="NCBI Taxonomy" id="47770"/>
    <lineage>
        <taxon>Bacteria</taxon>
        <taxon>Bacillati</taxon>
        <taxon>Bacillota</taxon>
        <taxon>Bacilli</taxon>
        <taxon>Lactobacillales</taxon>
        <taxon>Lactobacillaceae</taxon>
        <taxon>Lactobacillus</taxon>
    </lineage>
</organism>
<dbReference type="PANTHER" id="PTHR43280">
    <property type="entry name" value="ARAC-FAMILY TRANSCRIPTIONAL REGULATOR"/>
    <property type="match status" value="1"/>
</dbReference>
<evidence type="ECO:0000313" key="8">
    <source>
        <dbReference type="Proteomes" id="UP001434419"/>
    </source>
</evidence>
<dbReference type="AlphaFoldDB" id="A0A135YYM4"/>
<protein>
    <submittedName>
        <fullName evidence="6">AraC family transcriptional regulator</fullName>
    </submittedName>
</protein>
<keyword evidence="1" id="KW-0805">Transcription regulation</keyword>
<keyword evidence="2" id="KW-0238">DNA-binding</keyword>
<evidence type="ECO:0000313" key="5">
    <source>
        <dbReference type="EMBL" id="MES5148600.1"/>
    </source>
</evidence>
<keyword evidence="3" id="KW-0804">Transcription</keyword>
<comment type="caution">
    <text evidence="6">The sequence shown here is derived from an EMBL/GenBank/DDBJ whole genome shotgun (WGS) entry which is preliminary data.</text>
</comment>
<dbReference type="Proteomes" id="UP001434419">
    <property type="component" value="Unassembled WGS sequence"/>
</dbReference>
<dbReference type="EMBL" id="JBETVU010000012">
    <property type="protein sequence ID" value="MES5148600.1"/>
    <property type="molecule type" value="Genomic_DNA"/>
</dbReference>
<evidence type="ECO:0000256" key="3">
    <source>
        <dbReference type="ARBA" id="ARBA00023163"/>
    </source>
</evidence>
<reference evidence="5" key="2">
    <citation type="submission" date="2024-06" db="EMBL/GenBank/DDBJ databases">
        <title>Vaginal Lactobacillus fatty acid response mechanisms reveal a metabolite-targeted strategy for bacterial vaginosis treatment.</title>
        <authorList>
            <person name="Zhu M."/>
            <person name="Blainey P.C."/>
            <person name="Bloom S.M."/>
            <person name="Kwon D.S."/>
        </authorList>
    </citation>
    <scope>NUCLEOTIDE SEQUENCE</scope>
    <source>
        <strain evidence="5">194_F1_1</strain>
    </source>
</reference>
<feature type="domain" description="HTH araC/xylS-type" evidence="4">
    <location>
        <begin position="17"/>
        <end position="114"/>
    </location>
</feature>
<evidence type="ECO:0000256" key="2">
    <source>
        <dbReference type="ARBA" id="ARBA00023125"/>
    </source>
</evidence>
<dbReference type="Pfam" id="PF12833">
    <property type="entry name" value="HTH_18"/>
    <property type="match status" value="1"/>
</dbReference>
<keyword evidence="8" id="KW-1185">Reference proteome</keyword>
<dbReference type="GO" id="GO:0003700">
    <property type="term" value="F:DNA-binding transcription factor activity"/>
    <property type="evidence" value="ECO:0007669"/>
    <property type="project" value="InterPro"/>
</dbReference>
<reference evidence="6 7" key="1">
    <citation type="submission" date="2019-01" db="EMBL/GenBank/DDBJ databases">
        <title>The genome sequence of Lactobacillus crispatus L49.</title>
        <authorList>
            <person name="Zhong J."/>
            <person name="Zhang J."/>
        </authorList>
    </citation>
    <scope>NUCLEOTIDE SEQUENCE [LARGE SCALE GENOMIC DNA]</scope>
    <source>
        <strain evidence="6 7">L49</strain>
    </source>
</reference>
<dbReference type="GO" id="GO:0043565">
    <property type="term" value="F:sequence-specific DNA binding"/>
    <property type="evidence" value="ECO:0007669"/>
    <property type="project" value="InterPro"/>
</dbReference>
<evidence type="ECO:0000259" key="4">
    <source>
        <dbReference type="PROSITE" id="PS01124"/>
    </source>
</evidence>